<feature type="domain" description="TIR" evidence="9">
    <location>
        <begin position="266"/>
        <end position="403"/>
    </location>
</feature>
<dbReference type="PANTHER" id="PTHR24365">
    <property type="entry name" value="TOLL-LIKE RECEPTOR"/>
    <property type="match status" value="1"/>
</dbReference>
<evidence type="ECO:0000256" key="4">
    <source>
        <dbReference type="ARBA" id="ARBA00022989"/>
    </source>
</evidence>
<keyword evidence="4 7" id="KW-1133">Transmembrane helix</keyword>
<evidence type="ECO:0000256" key="1">
    <source>
        <dbReference type="ARBA" id="ARBA00004370"/>
    </source>
</evidence>
<dbReference type="SUPFAM" id="SSF52200">
    <property type="entry name" value="Toll/Interleukin receptor TIR domain"/>
    <property type="match status" value="1"/>
</dbReference>
<dbReference type="SMART" id="SM00255">
    <property type="entry name" value="TIR"/>
    <property type="match status" value="1"/>
</dbReference>
<accession>A0ABN8ML74</accession>
<dbReference type="Pfam" id="PF13676">
    <property type="entry name" value="TIR_2"/>
    <property type="match status" value="1"/>
</dbReference>
<dbReference type="Proteomes" id="UP001159427">
    <property type="component" value="Unassembled WGS sequence"/>
</dbReference>
<keyword evidence="5 7" id="KW-0472">Membrane</keyword>
<dbReference type="InterPro" id="IPR000157">
    <property type="entry name" value="TIR_dom"/>
</dbReference>
<proteinExistence type="predicted"/>
<evidence type="ECO:0000256" key="8">
    <source>
        <dbReference type="SAM" id="SignalP"/>
    </source>
</evidence>
<evidence type="ECO:0000313" key="11">
    <source>
        <dbReference type="Proteomes" id="UP001159427"/>
    </source>
</evidence>
<evidence type="ECO:0000256" key="2">
    <source>
        <dbReference type="ARBA" id="ARBA00022692"/>
    </source>
</evidence>
<sequence length="443" mass="49746">MPTRSNRFSRIIVLRLFTLLFFAMVKESDQIPTNSPSECQRKCADVARTNTSTQELCLRGCLNRKTVIDRSPSPGENILPPTDCPDSTKDQSVLDWTPSRIFASFGQYENSSSWYVNMSWSPMNDTIGNRTGILVRMVITSSKDGNPVPTNCFVFPPNQTHFIVDSSSGWKHPCSSISVNVTAYPRPRFEVADLRNIFPSKPCGPPVPTVRVSTNSAGVKHDIVKTVFLSVGGLAGVLIVVAVIFFYRRWNRQTLKETPCEGPKRFKYHAFIIYSMVDSQWVDTTLVPTLESYGFRCCIHWKDFLPGRVFAQSIVESVYNSFKIIAVVSSHFMSSNACGFELEHAMTRLMTNRDDCLIVIKFDNAGIERLPAPILDRSYIDFTRRTDRSTWESKLAGILSKAVIEDDSCRTSTTSTTDNNNRFSEGSSTASEDKDLICSCQTE</sequence>
<organism evidence="10 11">
    <name type="scientific">Porites evermanni</name>
    <dbReference type="NCBI Taxonomy" id="104178"/>
    <lineage>
        <taxon>Eukaryota</taxon>
        <taxon>Metazoa</taxon>
        <taxon>Cnidaria</taxon>
        <taxon>Anthozoa</taxon>
        <taxon>Hexacorallia</taxon>
        <taxon>Scleractinia</taxon>
        <taxon>Fungiina</taxon>
        <taxon>Poritidae</taxon>
        <taxon>Porites</taxon>
    </lineage>
</organism>
<keyword evidence="3 8" id="KW-0732">Signal</keyword>
<keyword evidence="2 7" id="KW-0812">Transmembrane</keyword>
<feature type="compositionally biased region" description="Low complexity" evidence="6">
    <location>
        <begin position="410"/>
        <end position="422"/>
    </location>
</feature>
<evidence type="ECO:0000256" key="3">
    <source>
        <dbReference type="ARBA" id="ARBA00022729"/>
    </source>
</evidence>
<comment type="subcellular location">
    <subcellularLocation>
        <location evidence="1">Membrane</location>
    </subcellularLocation>
</comment>
<evidence type="ECO:0000259" key="9">
    <source>
        <dbReference type="PROSITE" id="PS50104"/>
    </source>
</evidence>
<name>A0ABN8ML74_9CNID</name>
<evidence type="ECO:0000313" key="10">
    <source>
        <dbReference type="EMBL" id="CAH3029318.1"/>
    </source>
</evidence>
<feature type="region of interest" description="Disordered" evidence="6">
    <location>
        <begin position="410"/>
        <end position="429"/>
    </location>
</feature>
<feature type="chain" id="PRO_5046335742" description="TIR domain-containing protein" evidence="8">
    <location>
        <begin position="29"/>
        <end position="443"/>
    </location>
</feature>
<evidence type="ECO:0000256" key="7">
    <source>
        <dbReference type="SAM" id="Phobius"/>
    </source>
</evidence>
<comment type="caution">
    <text evidence="10">The sequence shown here is derived from an EMBL/GenBank/DDBJ whole genome shotgun (WGS) entry which is preliminary data.</text>
</comment>
<dbReference type="InterPro" id="IPR035897">
    <property type="entry name" value="Toll_tir_struct_dom_sf"/>
</dbReference>
<evidence type="ECO:0000256" key="5">
    <source>
        <dbReference type="ARBA" id="ARBA00023136"/>
    </source>
</evidence>
<dbReference type="PANTHER" id="PTHR24365:SF530">
    <property type="entry name" value="MSTPROX-RELATED"/>
    <property type="match status" value="1"/>
</dbReference>
<dbReference type="PROSITE" id="PS50104">
    <property type="entry name" value="TIR"/>
    <property type="match status" value="1"/>
</dbReference>
<dbReference type="Gene3D" id="3.40.50.10140">
    <property type="entry name" value="Toll/interleukin-1 receptor homology (TIR) domain"/>
    <property type="match status" value="1"/>
</dbReference>
<protein>
    <recommendedName>
        <fullName evidence="9">TIR domain-containing protein</fullName>
    </recommendedName>
</protein>
<gene>
    <name evidence="10" type="ORF">PEVE_00035948</name>
</gene>
<dbReference type="EMBL" id="CALNXI010000565">
    <property type="protein sequence ID" value="CAH3029318.1"/>
    <property type="molecule type" value="Genomic_DNA"/>
</dbReference>
<keyword evidence="11" id="KW-1185">Reference proteome</keyword>
<feature type="signal peptide" evidence="8">
    <location>
        <begin position="1"/>
        <end position="28"/>
    </location>
</feature>
<feature type="transmembrane region" description="Helical" evidence="7">
    <location>
        <begin position="227"/>
        <end position="247"/>
    </location>
</feature>
<reference evidence="10 11" key="1">
    <citation type="submission" date="2022-05" db="EMBL/GenBank/DDBJ databases">
        <authorList>
            <consortium name="Genoscope - CEA"/>
            <person name="William W."/>
        </authorList>
    </citation>
    <scope>NUCLEOTIDE SEQUENCE [LARGE SCALE GENOMIC DNA]</scope>
</reference>
<evidence type="ECO:0000256" key="6">
    <source>
        <dbReference type="SAM" id="MobiDB-lite"/>
    </source>
</evidence>